<evidence type="ECO:0000256" key="1">
    <source>
        <dbReference type="ARBA" id="ARBA00001917"/>
    </source>
</evidence>
<proteinExistence type="inferred from homology"/>
<dbReference type="GO" id="GO:0016628">
    <property type="term" value="F:oxidoreductase activity, acting on the CH-CH group of donors, NAD or NADP as acceptor"/>
    <property type="evidence" value="ECO:0007669"/>
    <property type="project" value="UniProtKB-ARBA"/>
</dbReference>
<dbReference type="OrthoDB" id="8985337at2"/>
<feature type="domain" description="NADH:flavin oxidoreductase/NADH oxidase N-terminal" evidence="4">
    <location>
        <begin position="4"/>
        <end position="330"/>
    </location>
</feature>
<gene>
    <name evidence="5" type="ORF">BN112_1850</name>
</gene>
<protein>
    <submittedName>
        <fullName evidence="5">Putative oxidoreductase</fullName>
    </submittedName>
</protein>
<reference evidence="5 6" key="1">
    <citation type="journal article" date="2012" name="BMC Genomics">
        <title>Comparative genomics of the classical Bordetella subspecies: the evolution and exchange of virulence-associated diversity amongst closely related pathogens.</title>
        <authorList>
            <person name="Park J."/>
            <person name="Zhang Y."/>
            <person name="Buboltz A.M."/>
            <person name="Zhang X."/>
            <person name="Schuster S.C."/>
            <person name="Ahuja U."/>
            <person name="Liu M."/>
            <person name="Miller J.F."/>
            <person name="Sebaihia M."/>
            <person name="Bentley S.D."/>
            <person name="Parkhill J."/>
            <person name="Harvill E.T."/>
        </authorList>
    </citation>
    <scope>NUCLEOTIDE SEQUENCE [LARGE SCALE GENOMIC DNA]</scope>
    <source>
        <strain evidence="5 6">253</strain>
    </source>
</reference>
<dbReference type="InterPro" id="IPR001155">
    <property type="entry name" value="OxRdtase_FMN_N"/>
</dbReference>
<dbReference type="Pfam" id="PF00724">
    <property type="entry name" value="Oxidored_FMN"/>
    <property type="match status" value="1"/>
</dbReference>
<dbReference type="CDD" id="cd02933">
    <property type="entry name" value="OYE_like_FMN"/>
    <property type="match status" value="1"/>
</dbReference>
<evidence type="ECO:0000313" key="5">
    <source>
        <dbReference type="EMBL" id="CCJ53767.1"/>
    </source>
</evidence>
<dbReference type="AlphaFoldDB" id="A0A0C6P6K5"/>
<dbReference type="EMBL" id="HE965806">
    <property type="protein sequence ID" value="CCJ53767.1"/>
    <property type="molecule type" value="Genomic_DNA"/>
</dbReference>
<evidence type="ECO:0000256" key="2">
    <source>
        <dbReference type="ARBA" id="ARBA00005979"/>
    </source>
</evidence>
<comment type="cofactor">
    <cofactor evidence="1">
        <name>FMN</name>
        <dbReference type="ChEBI" id="CHEBI:58210"/>
    </cofactor>
</comment>
<evidence type="ECO:0000313" key="6">
    <source>
        <dbReference type="Proteomes" id="UP000007564"/>
    </source>
</evidence>
<dbReference type="SUPFAM" id="SSF51395">
    <property type="entry name" value="FMN-linked oxidoreductases"/>
    <property type="match status" value="1"/>
</dbReference>
<dbReference type="PANTHER" id="PTHR22893">
    <property type="entry name" value="NADH OXIDOREDUCTASE-RELATED"/>
    <property type="match status" value="1"/>
</dbReference>
<evidence type="ECO:0000256" key="3">
    <source>
        <dbReference type="ARBA" id="ARBA00023002"/>
    </source>
</evidence>
<dbReference type="InterPro" id="IPR045247">
    <property type="entry name" value="Oye-like"/>
</dbReference>
<dbReference type="FunFam" id="3.20.20.70:FF:000059">
    <property type="entry name" value="N-ethylmaleimide reductase, FMN-linked"/>
    <property type="match status" value="1"/>
</dbReference>
<organism evidence="5 6">
    <name type="scientific">Bordetella bronchiseptica 253</name>
    <dbReference type="NCBI Taxonomy" id="568707"/>
    <lineage>
        <taxon>Bacteria</taxon>
        <taxon>Pseudomonadati</taxon>
        <taxon>Pseudomonadota</taxon>
        <taxon>Betaproteobacteria</taxon>
        <taxon>Burkholderiales</taxon>
        <taxon>Alcaligenaceae</taxon>
        <taxon>Bordetella</taxon>
    </lineage>
</organism>
<evidence type="ECO:0000259" key="4">
    <source>
        <dbReference type="Pfam" id="PF00724"/>
    </source>
</evidence>
<dbReference type="GO" id="GO:0010181">
    <property type="term" value="F:FMN binding"/>
    <property type="evidence" value="ECO:0007669"/>
    <property type="project" value="InterPro"/>
</dbReference>
<dbReference type="Proteomes" id="UP000007564">
    <property type="component" value="Chromosome"/>
</dbReference>
<dbReference type="InterPro" id="IPR013785">
    <property type="entry name" value="Aldolase_TIM"/>
</dbReference>
<sequence length="354" mass="37992">MTSLWDPIQIGRMNLAHRLAMSPLTRSRAQDDGTPGELAAEYYAQRASLGLLISEGTQPSADGQGFLNSPGIYSEAHVAGWRKVADAVHAAGGHLYIQVMHAGRMSHPANTPHGRQAVAPSAIAPEAQIHTPTGMQQVPAPRALSPDEIQATVRDYRHAAARAIEAGADGVEIHGANGYLIQQFLSANANHRDDAYGGPVAHRTRFALEVAAAVAEEIGADRTGIRLSPGSRLGGIDEGPHYGDMYRHLVAGLAQLKLSYLHIAHNGDEALLKDLRQLWRGPLLVNRVNRPIELIGQDVETGLADIAPVGRWALANPDFVARLRAGQPLNPPDQATFYGGGARGYTDYPRLAMR</sequence>
<keyword evidence="3" id="KW-0560">Oxidoreductase</keyword>
<accession>A0A0C6P6K5</accession>
<dbReference type="Gene3D" id="3.20.20.70">
    <property type="entry name" value="Aldolase class I"/>
    <property type="match status" value="1"/>
</dbReference>
<dbReference type="HOGENOM" id="CLU_012153_0_1_4"/>
<name>A0A0C6P6K5_BORBO</name>
<dbReference type="PANTHER" id="PTHR22893:SF91">
    <property type="entry name" value="NADPH DEHYDROGENASE 2-RELATED"/>
    <property type="match status" value="1"/>
</dbReference>
<dbReference type="RefSeq" id="WP_015064197.1">
    <property type="nucleotide sequence ID" value="NC_019382.1"/>
</dbReference>
<comment type="similarity">
    <text evidence="2">Belongs to the NADH:flavin oxidoreductase/NADH oxidase family.</text>
</comment>
<dbReference type="GO" id="GO:0005829">
    <property type="term" value="C:cytosol"/>
    <property type="evidence" value="ECO:0007669"/>
    <property type="project" value="UniProtKB-ARBA"/>
</dbReference>
<dbReference type="KEGG" id="bbh:BN112_1850"/>